<comment type="caution">
    <text evidence="1">The sequence shown here is derived from an EMBL/GenBank/DDBJ whole genome shotgun (WGS) entry which is preliminary data.</text>
</comment>
<proteinExistence type="predicted"/>
<organism evidence="1">
    <name type="scientific">marine sediment metagenome</name>
    <dbReference type="NCBI Taxonomy" id="412755"/>
    <lineage>
        <taxon>unclassified sequences</taxon>
        <taxon>metagenomes</taxon>
        <taxon>ecological metagenomes</taxon>
    </lineage>
</organism>
<sequence length="74" mass="7951">MLTPDGVPPIQLPLRVTFSVLPASSVTVTVVVLSEPGCTERMSGDALTEKSNAGSFIVRVMLVEWVWPPPVPFT</sequence>
<reference evidence="1" key="1">
    <citation type="journal article" date="2014" name="Front. Microbiol.">
        <title>High frequency of phylogenetically diverse reductive dehalogenase-homologous genes in deep subseafloor sedimentary metagenomes.</title>
        <authorList>
            <person name="Kawai M."/>
            <person name="Futagami T."/>
            <person name="Toyoda A."/>
            <person name="Takaki Y."/>
            <person name="Nishi S."/>
            <person name="Hori S."/>
            <person name="Arai W."/>
            <person name="Tsubouchi T."/>
            <person name="Morono Y."/>
            <person name="Uchiyama I."/>
            <person name="Ito T."/>
            <person name="Fujiyama A."/>
            <person name="Inagaki F."/>
            <person name="Takami H."/>
        </authorList>
    </citation>
    <scope>NUCLEOTIDE SEQUENCE</scope>
    <source>
        <strain evidence="1">Expedition CK06-06</strain>
    </source>
</reference>
<dbReference type="AlphaFoldDB" id="X1MNJ4"/>
<dbReference type="EMBL" id="BARV01010796">
    <property type="protein sequence ID" value="GAI16255.1"/>
    <property type="molecule type" value="Genomic_DNA"/>
</dbReference>
<protein>
    <submittedName>
        <fullName evidence="1">Uncharacterized protein</fullName>
    </submittedName>
</protein>
<evidence type="ECO:0000313" key="1">
    <source>
        <dbReference type="EMBL" id="GAI16255.1"/>
    </source>
</evidence>
<accession>X1MNJ4</accession>
<gene>
    <name evidence="1" type="ORF">S06H3_20757</name>
</gene>
<name>X1MNJ4_9ZZZZ</name>